<gene>
    <name evidence="4" type="ORF">K4G66_24295</name>
</gene>
<dbReference type="FunFam" id="3.30.420.10:FF:000045">
    <property type="entry name" value="3'-5' exonuclease DinG"/>
    <property type="match status" value="1"/>
</dbReference>
<name>A0AA49JFG2_9BACT</name>
<evidence type="ECO:0000259" key="3">
    <source>
        <dbReference type="SMART" id="SM00479"/>
    </source>
</evidence>
<proteinExistence type="predicted"/>
<dbReference type="PANTHER" id="PTHR30231:SF42">
    <property type="entry name" value="EXONUCLEASE"/>
    <property type="match status" value="1"/>
</dbReference>
<comment type="subunit">
    <text evidence="2">DNA polymerase III contains a core (composed of alpha, epsilon and theta chains) that associates with a tau subunit. This core dimerizes to form the POLIII' complex. PolIII' associates with the gamma complex (composed of gamma, delta, delta', psi and chi chains) and with the beta chain to form the complete DNA polymerase III complex.</text>
</comment>
<dbReference type="PANTHER" id="PTHR30231">
    <property type="entry name" value="DNA POLYMERASE III SUBUNIT EPSILON"/>
    <property type="match status" value="1"/>
</dbReference>
<dbReference type="CDD" id="cd06130">
    <property type="entry name" value="DNA_pol_III_epsilon_like"/>
    <property type="match status" value="1"/>
</dbReference>
<dbReference type="Pfam" id="PF00929">
    <property type="entry name" value="RNase_T"/>
    <property type="match status" value="1"/>
</dbReference>
<dbReference type="EMBL" id="CP120682">
    <property type="protein sequence ID" value="WKN35499.1"/>
    <property type="molecule type" value="Genomic_DNA"/>
</dbReference>
<dbReference type="AlphaFoldDB" id="A0AA49JFG2"/>
<organism evidence="4">
    <name type="scientific">Roseihalotalea indica</name>
    <dbReference type="NCBI Taxonomy" id="2867963"/>
    <lineage>
        <taxon>Bacteria</taxon>
        <taxon>Pseudomonadati</taxon>
        <taxon>Bacteroidota</taxon>
        <taxon>Cytophagia</taxon>
        <taxon>Cytophagales</taxon>
        <taxon>Catalimonadaceae</taxon>
        <taxon>Roseihalotalea</taxon>
    </lineage>
</organism>
<dbReference type="GO" id="GO:0008408">
    <property type="term" value="F:3'-5' exonuclease activity"/>
    <property type="evidence" value="ECO:0007669"/>
    <property type="project" value="TreeGrafter"/>
</dbReference>
<keyword evidence="4" id="KW-0269">Exonuclease</keyword>
<dbReference type="InterPro" id="IPR013520">
    <property type="entry name" value="Ribonucl_H"/>
</dbReference>
<keyword evidence="4" id="KW-0540">Nuclease</keyword>
<sequence>MNFVALDFETANYRRDSVCEMGIAVVENGQITETRSWRIRPKHNWFHHGNIRVHGITAADVAEEPEFDSIWQEAKPYFEHANIVAHNASFDLSCLRHVLTQYELAHPTLYYACSLQVARRAWYGFTSYGLGPLSQRFQIQLNHHAAESDAIACAHILLKACQDHNIINFSEIGNTFGLRMGKLYAGGYISAGSLKSSSKTIRSSHSA</sequence>
<dbReference type="GO" id="GO:0006259">
    <property type="term" value="P:DNA metabolic process"/>
    <property type="evidence" value="ECO:0007669"/>
    <property type="project" value="UniProtKB-ARBA"/>
</dbReference>
<reference evidence="4" key="1">
    <citation type="journal article" date="2023" name="Comput. Struct. Biotechnol. J.">
        <title>Discovery of a novel marine Bacteroidetes with a rich repertoire of carbohydrate-active enzymes.</title>
        <authorList>
            <person name="Chen B."/>
            <person name="Liu G."/>
            <person name="Chen Q."/>
            <person name="Wang H."/>
            <person name="Liu L."/>
            <person name="Tang K."/>
        </authorList>
    </citation>
    <scope>NUCLEOTIDE SEQUENCE</scope>
    <source>
        <strain evidence="4">TK19036</strain>
    </source>
</reference>
<keyword evidence="4" id="KW-0378">Hydrolase</keyword>
<dbReference type="SMART" id="SM00479">
    <property type="entry name" value="EXOIII"/>
    <property type="match status" value="1"/>
</dbReference>
<evidence type="ECO:0000256" key="2">
    <source>
        <dbReference type="ARBA" id="ARBA00026073"/>
    </source>
</evidence>
<dbReference type="InterPro" id="IPR012337">
    <property type="entry name" value="RNaseH-like_sf"/>
</dbReference>
<comment type="function">
    <text evidence="1">DNA polymerase III is a complex, multichain enzyme responsible for most of the replicative synthesis in bacteria. The epsilon subunit contain the editing function and is a proofreading 3'-5' exonuclease.</text>
</comment>
<evidence type="ECO:0000313" key="4">
    <source>
        <dbReference type="EMBL" id="WKN35499.1"/>
    </source>
</evidence>
<feature type="domain" description="Exonuclease" evidence="3">
    <location>
        <begin position="2"/>
        <end position="166"/>
    </location>
</feature>
<accession>A0AA49JFG2</accession>
<dbReference type="InterPro" id="IPR036397">
    <property type="entry name" value="RNaseH_sf"/>
</dbReference>
<dbReference type="GO" id="GO:0003676">
    <property type="term" value="F:nucleic acid binding"/>
    <property type="evidence" value="ECO:0007669"/>
    <property type="project" value="InterPro"/>
</dbReference>
<reference evidence="4" key="2">
    <citation type="journal article" date="2024" name="Antonie Van Leeuwenhoek">
        <title>Roseihalotalea indica gen. nov., sp. nov., a halophilic Bacteroidetes from mesopelagic Southwest Indian Ocean with higher carbohydrate metabolic potential.</title>
        <authorList>
            <person name="Chen B."/>
            <person name="Zhang M."/>
            <person name="Lin D."/>
            <person name="Ye J."/>
            <person name="Tang K."/>
        </authorList>
    </citation>
    <scope>NUCLEOTIDE SEQUENCE</scope>
    <source>
        <strain evidence="4">TK19036</strain>
    </source>
</reference>
<dbReference type="Gene3D" id="3.30.420.10">
    <property type="entry name" value="Ribonuclease H-like superfamily/Ribonuclease H"/>
    <property type="match status" value="1"/>
</dbReference>
<evidence type="ECO:0000256" key="1">
    <source>
        <dbReference type="ARBA" id="ARBA00025483"/>
    </source>
</evidence>
<dbReference type="SUPFAM" id="SSF53098">
    <property type="entry name" value="Ribonuclease H-like"/>
    <property type="match status" value="1"/>
</dbReference>
<protein>
    <submittedName>
        <fullName evidence="4">3'-5' exonuclease</fullName>
    </submittedName>
</protein>
<dbReference type="GO" id="GO:0005829">
    <property type="term" value="C:cytosol"/>
    <property type="evidence" value="ECO:0007669"/>
    <property type="project" value="TreeGrafter"/>
</dbReference>